<dbReference type="Gene3D" id="3.30.2140.20">
    <property type="match status" value="1"/>
</dbReference>
<dbReference type="RefSeq" id="WP_204466760.1">
    <property type="nucleotide sequence ID" value="NZ_JAFBCV010000008.1"/>
</dbReference>
<dbReference type="PANTHER" id="PTHR11786:SF0">
    <property type="entry name" value="ARYLAMINE N-ACETYLTRANSFERASE 4-RELATED"/>
    <property type="match status" value="1"/>
</dbReference>
<dbReference type="EMBL" id="JAFBCV010000008">
    <property type="protein sequence ID" value="MBM7839534.1"/>
    <property type="molecule type" value="Genomic_DNA"/>
</dbReference>
<comment type="caution">
    <text evidence="2">The sequence shown here is derived from an EMBL/GenBank/DDBJ whole genome shotgun (WGS) entry which is preliminary data.</text>
</comment>
<reference evidence="2" key="1">
    <citation type="submission" date="2021-01" db="EMBL/GenBank/DDBJ databases">
        <title>Genomic Encyclopedia of Type Strains, Phase IV (KMG-IV): sequencing the most valuable type-strain genomes for metagenomic binning, comparative biology and taxonomic classification.</title>
        <authorList>
            <person name="Goeker M."/>
        </authorList>
    </citation>
    <scope>NUCLEOTIDE SEQUENCE</scope>
    <source>
        <strain evidence="2">DSM 21943</strain>
    </source>
</reference>
<dbReference type="InterPro" id="IPR038765">
    <property type="entry name" value="Papain-like_cys_pep_sf"/>
</dbReference>
<dbReference type="Proteomes" id="UP001179280">
    <property type="component" value="Unassembled WGS sequence"/>
</dbReference>
<accession>A0ABS2SVM5</accession>
<gene>
    <name evidence="2" type="ORF">JOC54_002814</name>
</gene>
<dbReference type="SUPFAM" id="SSF54001">
    <property type="entry name" value="Cysteine proteinases"/>
    <property type="match status" value="1"/>
</dbReference>
<evidence type="ECO:0000256" key="1">
    <source>
        <dbReference type="ARBA" id="ARBA00006547"/>
    </source>
</evidence>
<sequence length="264" mass="30507">MNWVRHYLYTLKVKQERPTLAFLEKLTTAHLQTFPFENISKLMNPTAAIPAPDELLGLRETFSLAGTCYTINANLYRLLQQLQFDCQLLMVGGVHLAILVQLDKTPYYIDCGSNAPLFVPLPLGKEQERQFGQDRVKITQISSSSFEHKRFFNEQQTGTTWSFHTNEQVDLNDFSSIIQNSYRDDGPFMTIIRCHLYQLEQQRSVSLLNNIYTIHYYDGTTTKKQLDSAAEMEQVLRSEFKLPHVPVRSALRALEQRGITIFPH</sequence>
<dbReference type="PANTHER" id="PTHR11786">
    <property type="entry name" value="N-HYDROXYARYLAMINE O-ACETYLTRANSFERASE"/>
    <property type="match status" value="1"/>
</dbReference>
<protein>
    <submittedName>
        <fullName evidence="2">Arylamine N-acetyltransferase</fullName>
    </submittedName>
</protein>
<dbReference type="Pfam" id="PF00797">
    <property type="entry name" value="Acetyltransf_2"/>
    <property type="match status" value="1"/>
</dbReference>
<name>A0ABS2SVM5_9BACI</name>
<proteinExistence type="inferred from homology"/>
<comment type="similarity">
    <text evidence="1">Belongs to the arylamine N-acetyltransferase family.</text>
</comment>
<evidence type="ECO:0000313" key="3">
    <source>
        <dbReference type="Proteomes" id="UP001179280"/>
    </source>
</evidence>
<dbReference type="InterPro" id="IPR053710">
    <property type="entry name" value="Arylamine_NAT_domain_sf"/>
</dbReference>
<organism evidence="2 3">
    <name type="scientific">Shouchella xiaoxiensis</name>
    <dbReference type="NCBI Taxonomy" id="766895"/>
    <lineage>
        <taxon>Bacteria</taxon>
        <taxon>Bacillati</taxon>
        <taxon>Bacillota</taxon>
        <taxon>Bacilli</taxon>
        <taxon>Bacillales</taxon>
        <taxon>Bacillaceae</taxon>
        <taxon>Shouchella</taxon>
    </lineage>
</organism>
<evidence type="ECO:0000313" key="2">
    <source>
        <dbReference type="EMBL" id="MBM7839534.1"/>
    </source>
</evidence>
<dbReference type="InterPro" id="IPR001447">
    <property type="entry name" value="Arylamine_N-AcTrfase"/>
</dbReference>
<keyword evidence="3" id="KW-1185">Reference proteome</keyword>